<dbReference type="OrthoDB" id="3379932at2"/>
<protein>
    <recommendedName>
        <fullName evidence="2">DUF6855 domain-containing protein</fullName>
    </recommendedName>
</protein>
<feature type="domain" description="DUF6855" evidence="2">
    <location>
        <begin position="4"/>
        <end position="133"/>
    </location>
</feature>
<dbReference type="Pfam" id="PF21619">
    <property type="entry name" value="DUF6855"/>
    <property type="match status" value="1"/>
</dbReference>
<keyword evidence="4" id="KW-1185">Reference proteome</keyword>
<gene>
    <name evidence="3" type="ORF">EV650_1497</name>
</gene>
<evidence type="ECO:0000259" key="2">
    <source>
        <dbReference type="Pfam" id="PF21619"/>
    </source>
</evidence>
<organism evidence="3 4">
    <name type="scientific">Kribbella kalugense</name>
    <dbReference type="NCBI Taxonomy" id="2512221"/>
    <lineage>
        <taxon>Bacteria</taxon>
        <taxon>Bacillati</taxon>
        <taxon>Actinomycetota</taxon>
        <taxon>Actinomycetes</taxon>
        <taxon>Propionibacteriales</taxon>
        <taxon>Kribbellaceae</taxon>
        <taxon>Kribbella</taxon>
    </lineage>
</organism>
<accession>A0A4R7ZX40</accession>
<comment type="caution">
    <text evidence="3">The sequence shown here is derived from an EMBL/GenBank/DDBJ whole genome shotgun (WGS) entry which is preliminary data.</text>
</comment>
<proteinExistence type="predicted"/>
<evidence type="ECO:0000313" key="4">
    <source>
        <dbReference type="Proteomes" id="UP000295447"/>
    </source>
</evidence>
<evidence type="ECO:0000313" key="3">
    <source>
        <dbReference type="EMBL" id="TDW22659.1"/>
    </source>
</evidence>
<reference evidence="3 4" key="1">
    <citation type="submission" date="2019-03" db="EMBL/GenBank/DDBJ databases">
        <title>Genomic Encyclopedia of Type Strains, Phase III (KMG-III): the genomes of soil and plant-associated and newly described type strains.</title>
        <authorList>
            <person name="Whitman W."/>
        </authorList>
    </citation>
    <scope>NUCLEOTIDE SEQUENCE [LARGE SCALE GENOMIC DNA]</scope>
    <source>
        <strain evidence="3 4">VKM Ac-2570</strain>
    </source>
</reference>
<dbReference type="EMBL" id="SODF01000001">
    <property type="protein sequence ID" value="TDW22659.1"/>
    <property type="molecule type" value="Genomic_DNA"/>
</dbReference>
<dbReference type="InterPro" id="IPR049193">
    <property type="entry name" value="DUF6855"/>
</dbReference>
<sequence>MSGTGAPDDPWILKTPPGTSEYTMHRDDAVEPAEIVCQVGTTKLRYLARCLDDVPAMLKAHGDWMDLGSADEGKPAKDGTLEAWARSEDNPVGGWYGLRKGYRGRFAMYIPPLLEELGLVELEHNPRNNRLRAH</sequence>
<dbReference type="Proteomes" id="UP000295447">
    <property type="component" value="Unassembled WGS sequence"/>
</dbReference>
<evidence type="ECO:0000256" key="1">
    <source>
        <dbReference type="SAM" id="MobiDB-lite"/>
    </source>
</evidence>
<dbReference type="AlphaFoldDB" id="A0A4R7ZX40"/>
<name>A0A4R7ZX40_9ACTN</name>
<feature type="region of interest" description="Disordered" evidence="1">
    <location>
        <begin position="1"/>
        <end position="20"/>
    </location>
</feature>
<dbReference type="RefSeq" id="WP_134116667.1">
    <property type="nucleotide sequence ID" value="NZ_SODF01000001.1"/>
</dbReference>